<accession>A0A1E8B9P9</accession>
<dbReference type="Gene3D" id="3.30.429.10">
    <property type="entry name" value="Macrophage Migration Inhibitory Factor"/>
    <property type="match status" value="1"/>
</dbReference>
<sequence length="59" mass="7221">MPFVNVYYPENTLNKEEFKKISECIHLSLIDHFNIPENDYFQMFLSYQPNQFFLMHVIC</sequence>
<dbReference type="GO" id="GO:0016853">
    <property type="term" value="F:isomerase activity"/>
    <property type="evidence" value="ECO:0007669"/>
    <property type="project" value="UniProtKB-KW"/>
</dbReference>
<evidence type="ECO:0000259" key="2">
    <source>
        <dbReference type="Pfam" id="PF01361"/>
    </source>
</evidence>
<evidence type="ECO:0000313" key="4">
    <source>
        <dbReference type="Proteomes" id="UP000175706"/>
    </source>
</evidence>
<dbReference type="InterPro" id="IPR004370">
    <property type="entry name" value="4-OT-like_dom"/>
</dbReference>
<dbReference type="Proteomes" id="UP000175706">
    <property type="component" value="Unassembled WGS sequence"/>
</dbReference>
<dbReference type="SUPFAM" id="SSF55331">
    <property type="entry name" value="Tautomerase/MIF"/>
    <property type="match status" value="1"/>
</dbReference>
<dbReference type="AlphaFoldDB" id="A0A1E8B9P9"/>
<dbReference type="EMBL" id="LXLT01000021">
    <property type="protein sequence ID" value="OFD81390.1"/>
    <property type="molecule type" value="Genomic_DNA"/>
</dbReference>
<evidence type="ECO:0000256" key="1">
    <source>
        <dbReference type="ARBA" id="ARBA00023235"/>
    </source>
</evidence>
<dbReference type="InterPro" id="IPR014347">
    <property type="entry name" value="Tautomerase/MIF_sf"/>
</dbReference>
<reference evidence="3 4" key="1">
    <citation type="submission" date="2016-05" db="EMBL/GenBank/DDBJ databases">
        <title>Bacillus thuringiensis and Bacillus weihenstephanensis as novel biocontrol agents of wilt causing Verticillium species.</title>
        <authorList>
            <person name="Hollensteiner J."/>
            <person name="Wemheuer F."/>
            <person name="Harting R."/>
            <person name="Kolarzyk A."/>
            <person name="Diaz-Valerio S."/>
            <person name="Poehlein A."/>
            <person name="Brzuszkiewicz E."/>
            <person name="Nesemann K."/>
            <person name="Braus-Stromeyer S."/>
            <person name="Braus G."/>
            <person name="Daniel R."/>
            <person name="Liesegang H."/>
        </authorList>
    </citation>
    <scope>NUCLEOTIDE SEQUENCE [LARGE SCALE GENOMIC DNA]</scope>
    <source>
        <strain evidence="3 4">GOE8</strain>
    </source>
</reference>
<dbReference type="Pfam" id="PF01361">
    <property type="entry name" value="Tautomerase"/>
    <property type="match status" value="1"/>
</dbReference>
<feature type="domain" description="4-oxalocrotonate tautomerase-like" evidence="2">
    <location>
        <begin position="2"/>
        <end position="52"/>
    </location>
</feature>
<proteinExistence type="predicted"/>
<organism evidence="3 4">
    <name type="scientific">Bacillus mycoides</name>
    <dbReference type="NCBI Taxonomy" id="1405"/>
    <lineage>
        <taxon>Bacteria</taxon>
        <taxon>Bacillati</taxon>
        <taxon>Bacillota</taxon>
        <taxon>Bacilli</taxon>
        <taxon>Bacillales</taxon>
        <taxon>Bacillaceae</taxon>
        <taxon>Bacillus</taxon>
        <taxon>Bacillus cereus group</taxon>
    </lineage>
</organism>
<name>A0A1E8B9P9_BACMY</name>
<comment type="caution">
    <text evidence="3">The sequence shown here is derived from an EMBL/GenBank/DDBJ whole genome shotgun (WGS) entry which is preliminary data.</text>
</comment>
<protein>
    <recommendedName>
        <fullName evidence="2">4-oxalocrotonate tautomerase-like domain-containing protein</fullName>
    </recommendedName>
</protein>
<keyword evidence="1" id="KW-0413">Isomerase</keyword>
<gene>
    <name evidence="3" type="ORF">BWGOE8_18640</name>
</gene>
<evidence type="ECO:0000313" key="3">
    <source>
        <dbReference type="EMBL" id="OFD81390.1"/>
    </source>
</evidence>